<accession>I0JXA0</accession>
<dbReference type="Proteomes" id="UP000004837">
    <property type="component" value="Unassembled WGS sequence"/>
</dbReference>
<evidence type="ECO:0000313" key="3">
    <source>
        <dbReference type="Proteomes" id="UP000004837"/>
    </source>
</evidence>
<sequence>MYSKFYRVMNSYCYCDANLVMNRHIESIYAEEVWRANRSEHQQPVAQGDEKGSRPPTGLWQTSGIFPMSTSCG</sequence>
<dbReference type="EMBL" id="CAHT01000028">
    <property type="protein sequence ID" value="CCG91869.1"/>
    <property type="molecule type" value="Genomic_DNA"/>
</dbReference>
<dbReference type="InParanoid" id="I0JXA0"/>
<reference evidence="2 3" key="1">
    <citation type="journal article" date="2012" name="J. Bacteriol.">
        <title>Draft Genome Sequence of the Volcano-Inhabiting Thermoacidophilic Methanotroph Methylacidiphilum fumariolicum Strain SolV.</title>
        <authorList>
            <person name="Khadem A.F."/>
            <person name="Wieczorek A.S."/>
            <person name="Pol A."/>
            <person name="Vuilleumier S."/>
            <person name="Harhangi H.R."/>
            <person name="Dunfield P.F."/>
            <person name="Kalyuzhnaya M.G."/>
            <person name="Murrell J.C."/>
            <person name="Francoijs K.-J."/>
            <person name="Stunnenberg H.G."/>
            <person name="Stein L.Y."/>
            <person name="DiSpirito A.A."/>
            <person name="Semrau J.D."/>
            <person name="Lajus A."/>
            <person name="Medigue C."/>
            <person name="Klotz M.G."/>
            <person name="Jetten M.S.M."/>
            <person name="Op den Camp H.J.M."/>
        </authorList>
    </citation>
    <scope>NUCLEOTIDE SEQUENCE [LARGE SCALE GENOMIC DNA]</scope>
    <source>
        <strain evidence="2 3">SolV</strain>
    </source>
</reference>
<evidence type="ECO:0000256" key="1">
    <source>
        <dbReference type="SAM" id="MobiDB-lite"/>
    </source>
</evidence>
<evidence type="ECO:0000313" key="2">
    <source>
        <dbReference type="EMBL" id="CCG91869.1"/>
    </source>
</evidence>
<feature type="region of interest" description="Disordered" evidence="1">
    <location>
        <begin position="39"/>
        <end position="73"/>
    </location>
</feature>
<gene>
    <name evidence="2" type="ORF">MFUM_250002</name>
</gene>
<proteinExistence type="predicted"/>
<dbReference type="AlphaFoldDB" id="I0JXA0"/>
<comment type="caution">
    <text evidence="2">The sequence shown here is derived from an EMBL/GenBank/DDBJ whole genome shotgun (WGS) entry which is preliminary data.</text>
</comment>
<organism evidence="2 3">
    <name type="scientific">Methylacidiphilum fumariolicum (strain SolV)</name>
    <dbReference type="NCBI Taxonomy" id="1156937"/>
    <lineage>
        <taxon>Bacteria</taxon>
        <taxon>Pseudomonadati</taxon>
        <taxon>Verrucomicrobiota</taxon>
        <taxon>Methylacidiphilae</taxon>
        <taxon>Methylacidiphilales</taxon>
        <taxon>Methylacidiphilaceae</taxon>
        <taxon>Methylacidiphilum (ex Ratnadevi et al. 2023)</taxon>
    </lineage>
</organism>
<protein>
    <submittedName>
        <fullName evidence="2">Uncharacterized protein</fullName>
    </submittedName>
</protein>
<feature type="compositionally biased region" description="Polar residues" evidence="1">
    <location>
        <begin position="59"/>
        <end position="73"/>
    </location>
</feature>
<name>I0JXA0_METFB</name>